<sequence>MTSEKYEAMLYFLVESTLPEDRIKGWERTRSTVENKNKANIFGNLLEFLRSEVESDERLQLARSCFAKDQEFQMFKLTDKIPTEACIVSSERKRAEGNDK</sequence>
<dbReference type="EMBL" id="BGPR01000097">
    <property type="protein sequence ID" value="GBL93828.1"/>
    <property type="molecule type" value="Genomic_DNA"/>
</dbReference>
<comment type="caution">
    <text evidence="1">The sequence shown here is derived from an EMBL/GenBank/DDBJ whole genome shotgun (WGS) entry which is preliminary data.</text>
</comment>
<gene>
    <name evidence="1" type="ORF">AVEN_153599_1</name>
</gene>
<dbReference type="Proteomes" id="UP000499080">
    <property type="component" value="Unassembled WGS sequence"/>
</dbReference>
<proteinExistence type="predicted"/>
<reference evidence="1 2" key="1">
    <citation type="journal article" date="2019" name="Sci. Rep.">
        <title>Orb-weaving spider Araneus ventricosus genome elucidates the spidroin gene catalogue.</title>
        <authorList>
            <person name="Kono N."/>
            <person name="Nakamura H."/>
            <person name="Ohtoshi R."/>
            <person name="Moran D.A.P."/>
            <person name="Shinohara A."/>
            <person name="Yoshida Y."/>
            <person name="Fujiwara M."/>
            <person name="Mori M."/>
            <person name="Tomita M."/>
            <person name="Arakawa K."/>
        </authorList>
    </citation>
    <scope>NUCLEOTIDE SEQUENCE [LARGE SCALE GENOMIC DNA]</scope>
</reference>
<dbReference type="AlphaFoldDB" id="A0A4Y2BP39"/>
<keyword evidence="2" id="KW-1185">Reference proteome</keyword>
<name>A0A4Y2BP39_ARAVE</name>
<protein>
    <submittedName>
        <fullName evidence="1">Uncharacterized protein</fullName>
    </submittedName>
</protein>
<organism evidence="1 2">
    <name type="scientific">Araneus ventricosus</name>
    <name type="common">Orbweaver spider</name>
    <name type="synonym">Epeira ventricosa</name>
    <dbReference type="NCBI Taxonomy" id="182803"/>
    <lineage>
        <taxon>Eukaryota</taxon>
        <taxon>Metazoa</taxon>
        <taxon>Ecdysozoa</taxon>
        <taxon>Arthropoda</taxon>
        <taxon>Chelicerata</taxon>
        <taxon>Arachnida</taxon>
        <taxon>Araneae</taxon>
        <taxon>Araneomorphae</taxon>
        <taxon>Entelegynae</taxon>
        <taxon>Araneoidea</taxon>
        <taxon>Araneidae</taxon>
        <taxon>Araneus</taxon>
    </lineage>
</organism>
<accession>A0A4Y2BP39</accession>
<evidence type="ECO:0000313" key="1">
    <source>
        <dbReference type="EMBL" id="GBL93828.1"/>
    </source>
</evidence>
<dbReference type="OrthoDB" id="7444419at2759"/>
<evidence type="ECO:0000313" key="2">
    <source>
        <dbReference type="Proteomes" id="UP000499080"/>
    </source>
</evidence>